<dbReference type="Proteomes" id="UP001523219">
    <property type="component" value="Unassembled WGS sequence"/>
</dbReference>
<evidence type="ECO:0000256" key="2">
    <source>
        <dbReference type="SAM" id="Phobius"/>
    </source>
</evidence>
<keyword evidence="2" id="KW-1133">Transmembrane helix</keyword>
<proteinExistence type="predicted"/>
<evidence type="ECO:0000256" key="1">
    <source>
        <dbReference type="SAM" id="MobiDB-lite"/>
    </source>
</evidence>
<comment type="caution">
    <text evidence="3">The sequence shown here is derived from an EMBL/GenBank/DDBJ whole genome shotgun (WGS) entry which is preliminary data.</text>
</comment>
<dbReference type="EMBL" id="JAMWMR010000023">
    <property type="protein sequence ID" value="MCN9243570.1"/>
    <property type="molecule type" value="Genomic_DNA"/>
</dbReference>
<gene>
    <name evidence="3" type="ORF">NGF19_22740</name>
</gene>
<name>A0ABT0ZJ53_9ACTN</name>
<accession>A0ABT0ZJ53</accession>
<keyword evidence="2" id="KW-0472">Membrane</keyword>
<evidence type="ECO:0000313" key="4">
    <source>
        <dbReference type="Proteomes" id="UP001523219"/>
    </source>
</evidence>
<dbReference type="RefSeq" id="WP_252427013.1">
    <property type="nucleotide sequence ID" value="NZ_JAMWMR010000023.1"/>
</dbReference>
<dbReference type="SUPFAM" id="SSF81995">
    <property type="entry name" value="beta-sandwich domain of Sec23/24"/>
    <property type="match status" value="1"/>
</dbReference>
<evidence type="ECO:0000313" key="3">
    <source>
        <dbReference type="EMBL" id="MCN9243570.1"/>
    </source>
</evidence>
<organism evidence="3 4">
    <name type="scientific">Streptomyces macrolidinus</name>
    <dbReference type="NCBI Taxonomy" id="2952607"/>
    <lineage>
        <taxon>Bacteria</taxon>
        <taxon>Bacillati</taxon>
        <taxon>Actinomycetota</taxon>
        <taxon>Actinomycetes</taxon>
        <taxon>Kitasatosporales</taxon>
        <taxon>Streptomycetaceae</taxon>
        <taxon>Streptomyces</taxon>
    </lineage>
</organism>
<keyword evidence="2" id="KW-0812">Transmembrane</keyword>
<sequence length="160" mass="17197">MSTPQPPQGGYQAYGQPHQPHPQHQAPYGQQPYGQQPYGQQPPAPRPPSGGGGGLAGRQKLIKAVAVVIALVVAGVWYFVKKDEPTTPSNSQYTASVGDCMKKTGNGDDELEKVDCSDSAATYRVESNGSAEDCKPGQLKYTETRRHITVLTLCLSEIKK</sequence>
<feature type="compositionally biased region" description="Low complexity" evidence="1">
    <location>
        <begin position="8"/>
        <end position="39"/>
    </location>
</feature>
<feature type="region of interest" description="Disordered" evidence="1">
    <location>
        <begin position="1"/>
        <end position="56"/>
    </location>
</feature>
<keyword evidence="4" id="KW-1185">Reference proteome</keyword>
<protein>
    <submittedName>
        <fullName evidence="3">Uncharacterized protein</fullName>
    </submittedName>
</protein>
<feature type="transmembrane region" description="Helical" evidence="2">
    <location>
        <begin position="61"/>
        <end position="80"/>
    </location>
</feature>
<reference evidence="3 4" key="1">
    <citation type="submission" date="2022-05" db="EMBL/GenBank/DDBJ databases">
        <title>Streptomyces sp. nov. RY43-2 isolated from soil of a peat swamp forest.</title>
        <authorList>
            <person name="Kanchanasin P."/>
            <person name="Tanasupawat S."/>
            <person name="Phongsopitanun W."/>
        </authorList>
    </citation>
    <scope>NUCLEOTIDE SEQUENCE [LARGE SCALE GENOMIC DNA]</scope>
    <source>
        <strain evidence="3 4">RY43-2</strain>
    </source>
</reference>